<organism evidence="10 11">
    <name type="scientific">Labilibaculum manganireducens</name>
    <dbReference type="NCBI Taxonomy" id="1940525"/>
    <lineage>
        <taxon>Bacteria</taxon>
        <taxon>Pseudomonadati</taxon>
        <taxon>Bacteroidota</taxon>
        <taxon>Bacteroidia</taxon>
        <taxon>Marinilabiliales</taxon>
        <taxon>Marinifilaceae</taxon>
        <taxon>Labilibaculum</taxon>
    </lineage>
</organism>
<dbReference type="InterPro" id="IPR037066">
    <property type="entry name" value="Plug_dom_sf"/>
</dbReference>
<dbReference type="InterPro" id="IPR036942">
    <property type="entry name" value="Beta-barrel_TonB_sf"/>
</dbReference>
<gene>
    <name evidence="10" type="ORF">BZG01_16260</name>
</gene>
<dbReference type="InterPro" id="IPR039426">
    <property type="entry name" value="TonB-dep_rcpt-like"/>
</dbReference>
<dbReference type="SUPFAM" id="SSF56935">
    <property type="entry name" value="Porins"/>
    <property type="match status" value="1"/>
</dbReference>
<feature type="compositionally biased region" description="Basic and acidic residues" evidence="8">
    <location>
        <begin position="13"/>
        <end position="25"/>
    </location>
</feature>
<dbReference type="NCBIfam" id="TIGR04056">
    <property type="entry name" value="OMP_RagA_SusC"/>
    <property type="match status" value="1"/>
</dbReference>
<dbReference type="Gene3D" id="2.60.40.1120">
    <property type="entry name" value="Carboxypeptidase-like, regulatory domain"/>
    <property type="match status" value="1"/>
</dbReference>
<dbReference type="Pfam" id="PF07715">
    <property type="entry name" value="Plug"/>
    <property type="match status" value="1"/>
</dbReference>
<evidence type="ECO:0000256" key="8">
    <source>
        <dbReference type="SAM" id="MobiDB-lite"/>
    </source>
</evidence>
<dbReference type="Gene3D" id="2.170.130.10">
    <property type="entry name" value="TonB-dependent receptor, plug domain"/>
    <property type="match status" value="1"/>
</dbReference>
<proteinExistence type="inferred from homology"/>
<feature type="domain" description="TonB-dependent receptor plug" evidence="9">
    <location>
        <begin position="109"/>
        <end position="236"/>
    </location>
</feature>
<accession>A0A2N3HZ13</accession>
<keyword evidence="2 7" id="KW-0813">Transport</keyword>
<dbReference type="InterPro" id="IPR008969">
    <property type="entry name" value="CarboxyPept-like_regulatory"/>
</dbReference>
<feature type="region of interest" description="Disordered" evidence="8">
    <location>
        <begin position="1"/>
        <end position="25"/>
    </location>
</feature>
<dbReference type="NCBIfam" id="TIGR04057">
    <property type="entry name" value="SusC_RagA_signa"/>
    <property type="match status" value="1"/>
</dbReference>
<keyword evidence="6 7" id="KW-0998">Cell outer membrane</keyword>
<keyword evidence="5 7" id="KW-0472">Membrane</keyword>
<feature type="compositionally biased region" description="Polar residues" evidence="8">
    <location>
        <begin position="1"/>
        <end position="10"/>
    </location>
</feature>
<dbReference type="InterPro" id="IPR023997">
    <property type="entry name" value="TonB-dep_OMP_SusC/RagA_CS"/>
</dbReference>
<protein>
    <recommendedName>
        <fullName evidence="9">TonB-dependent receptor plug domain-containing protein</fullName>
    </recommendedName>
</protein>
<dbReference type="EMBL" id="MVDE01000030">
    <property type="protein sequence ID" value="PKQ63294.1"/>
    <property type="molecule type" value="Genomic_DNA"/>
</dbReference>
<evidence type="ECO:0000256" key="2">
    <source>
        <dbReference type="ARBA" id="ARBA00022448"/>
    </source>
</evidence>
<comment type="similarity">
    <text evidence="7">Belongs to the TonB-dependent receptor family.</text>
</comment>
<comment type="caution">
    <text evidence="10">The sequence shown here is derived from an EMBL/GenBank/DDBJ whole genome shotgun (WGS) entry which is preliminary data.</text>
</comment>
<evidence type="ECO:0000259" key="9">
    <source>
        <dbReference type="Pfam" id="PF07715"/>
    </source>
</evidence>
<reference evidence="10 11" key="1">
    <citation type="journal article" date="2017" name="Front. Microbiol.">
        <title>Labilibaculum manganireducens gen. nov., sp. nov. and Labilibaculum filiforme sp. nov., Novel Bacteroidetes Isolated from Subsurface Sediments of the Baltic Sea.</title>
        <authorList>
            <person name="Vandieken V."/>
            <person name="Marshall I.P."/>
            <person name="Niemann H."/>
            <person name="Engelen B."/>
            <person name="Cypionka H."/>
        </authorList>
    </citation>
    <scope>NUCLEOTIDE SEQUENCE [LARGE SCALE GENOMIC DNA]</scope>
    <source>
        <strain evidence="10 11">59.10-2M</strain>
    </source>
</reference>
<evidence type="ECO:0000313" key="11">
    <source>
        <dbReference type="Proteomes" id="UP000233618"/>
    </source>
</evidence>
<comment type="subcellular location">
    <subcellularLocation>
        <location evidence="1 7">Cell outer membrane</location>
        <topology evidence="1 7">Multi-pass membrane protein</topology>
    </subcellularLocation>
</comment>
<name>A0A2N3HZ13_9BACT</name>
<evidence type="ECO:0000313" key="10">
    <source>
        <dbReference type="EMBL" id="PKQ63294.1"/>
    </source>
</evidence>
<dbReference type="PROSITE" id="PS52016">
    <property type="entry name" value="TONB_DEPENDENT_REC_3"/>
    <property type="match status" value="1"/>
</dbReference>
<dbReference type="GO" id="GO:0009279">
    <property type="term" value="C:cell outer membrane"/>
    <property type="evidence" value="ECO:0007669"/>
    <property type="project" value="UniProtKB-SubCell"/>
</dbReference>
<dbReference type="AlphaFoldDB" id="A0A2N3HZ13"/>
<keyword evidence="4 7" id="KW-0812">Transmembrane</keyword>
<evidence type="ECO:0000256" key="5">
    <source>
        <dbReference type="ARBA" id="ARBA00023136"/>
    </source>
</evidence>
<dbReference type="SUPFAM" id="SSF49464">
    <property type="entry name" value="Carboxypeptidase regulatory domain-like"/>
    <property type="match status" value="1"/>
</dbReference>
<evidence type="ECO:0000256" key="6">
    <source>
        <dbReference type="ARBA" id="ARBA00023237"/>
    </source>
</evidence>
<evidence type="ECO:0000256" key="7">
    <source>
        <dbReference type="PROSITE-ProRule" id="PRU01360"/>
    </source>
</evidence>
<evidence type="ECO:0000256" key="1">
    <source>
        <dbReference type="ARBA" id="ARBA00004571"/>
    </source>
</evidence>
<dbReference type="InterPro" id="IPR023996">
    <property type="entry name" value="TonB-dep_OMP_SusC/RagA"/>
</dbReference>
<evidence type="ECO:0000256" key="4">
    <source>
        <dbReference type="ARBA" id="ARBA00022692"/>
    </source>
</evidence>
<keyword evidence="3 7" id="KW-1134">Transmembrane beta strand</keyword>
<dbReference type="Pfam" id="PF13715">
    <property type="entry name" value="CarbopepD_reg_2"/>
    <property type="match status" value="1"/>
</dbReference>
<keyword evidence="11" id="KW-1185">Reference proteome</keyword>
<dbReference type="Proteomes" id="UP000233618">
    <property type="component" value="Unassembled WGS sequence"/>
</dbReference>
<dbReference type="InterPro" id="IPR012910">
    <property type="entry name" value="Plug_dom"/>
</dbReference>
<evidence type="ECO:0000256" key="3">
    <source>
        <dbReference type="ARBA" id="ARBA00022452"/>
    </source>
</evidence>
<sequence>MISYRTQQPVNEAEQKKKEVKGKVTDENGVPLPGVSVVVKGTTNGTATDANGDYLISFENENAVLLFSFVGMLQQEITYNGQTDLKIVLKFDTANLDEVVVTGYQVIDRRKLTSAVTSVKAEDILVTGGNTIDKMLEGHISGMAVSTNSGEVGAVPKIRIRGTSTLIGNREPLWVIDGIVVSDPVKISPEELNDPDYVNRIGNAISGLNPQDIARIDVLKDASATALYGTKAANGVIVISTKKGHAGKPVVSFNTNNSYKLRPRYSNRNINLMTGKERLNFSRELLNDNYGYANNVSWVGYEGALRSLYAGEIDYNEFNDKVSLLKNTNTDWFKELTEDSFSSDNTVSVTGGTDNIRYYSSFGYSNNNDVIKDNTSKRYTAILNLDVRFSPAFSTSFAFNANKGKRRYYQDEISPVNYAYNTSRLIAPEDNYLINDGLGYYKYNILNELANSGCKQESNNSTYRINMNFSPKDWLSFNGIFSYTQSNTDINSYWGESTFHASVLRRAEVGDKIDSESSQLPFGGEYTMNQTRNSSYTARLQSNINKYWGDSEQYNINASFGFEMNSDRYKGYENTTRGYYPERGMQFAIVDPTLYPAYANWQSANLPVVSDNLSNVLSFYSSVSYSYKNLFTVNGNMRYDGSNKFGSKSNDNLLPVWSASFSYNLNEHLKSFTGVFDELLLKSSYGYQGNMLSGQSPEMIISKQPYDTHYNEYVSKISIFPNENLKWERTGSFNLGLEFSMFNRRVMVSSSYYHKETKDAYMQKKISGVNGLSSTVVNGGEIINSGYDVSITAIPVKTENFKWYLSASGSYMDNKVNTLPSAEQYDYTDFLKGTATVKGKSVSSFYSYDFIGLNPNDGGPMFNDLEDKKETLYGIDNYDVYMKVMKSSGRREPVVTGGFNTTLEYKNLRLNANFAYSLGAKTRLFRLYNQTGSDIRPEYNINREMLNRWQHPGDENVTSIPAVINPNSDSYYGYASHWSGFTSGQVPTIANSLWEMYDYSDLRVVSADYLKCSSLSLTYSFPESTISHWALSRLETSFLVSNPFILCSNKLKGQTPTQSGFTDIQLSERPAFTLSLSVSF</sequence>
<dbReference type="Gene3D" id="2.40.170.20">
    <property type="entry name" value="TonB-dependent receptor, beta-barrel domain"/>
    <property type="match status" value="1"/>
</dbReference>